<dbReference type="KEGG" id="tpal:117644107"/>
<dbReference type="GO" id="GO:0016121">
    <property type="term" value="P:carotene catabolic process"/>
    <property type="evidence" value="ECO:0007669"/>
    <property type="project" value="TreeGrafter"/>
</dbReference>
<dbReference type="AlphaFoldDB" id="A0A6P8ZLP5"/>
<proteinExistence type="inferred from homology"/>
<feature type="region of interest" description="Disordered" evidence="6">
    <location>
        <begin position="40"/>
        <end position="86"/>
    </location>
</feature>
<dbReference type="InterPro" id="IPR004294">
    <property type="entry name" value="Carotenoid_Oase"/>
</dbReference>
<dbReference type="FunCoup" id="A0A6P8ZLP5">
    <property type="interactions" value="3"/>
</dbReference>
<feature type="binding site" evidence="5">
    <location>
        <position position="556"/>
    </location>
    <ligand>
        <name>Fe cation</name>
        <dbReference type="ChEBI" id="CHEBI:24875"/>
        <note>catalytic</note>
    </ligand>
</feature>
<sequence length="762" mass="82925">MRTLTAMPTTPTCVADGGGEWCGALRRTLAAKVSVKTPKTLPLPLKSPRSAQESRGSIGHAPRASHLPRAVLKKGKKLPPSSRPFPRYSAVTRYRQVAGKSPCPPTAAACTTRPAVCPILIHLPTYAIPGRALSCRAVCRRPPSPLLPLRSFDTPATPAQSLSRPVRSAGANSVGGRACFVSVRTVRASIEEASMGCRPSKRGARAVRSISLPVEDAARRHAYEAAEQAAGRAVDPEVARRLSAGEDLYPNCHVHIWLRSCKEEVCKPLRGRVTGEIPRWVRGTLLRNGPGSLECGKDRFQHLFDGAALLQRFCIADGDVTYQCRFLRSQTWRRNAAAKRIVVTEFGTRAAPDPCQTIFKRVAAMFRPGEVMSDNAMISVYPVGDEFYAFTESPVMTRVDPVSLQTLDRVNVASSLGIVNHTSHPLVQDDGSVVNLGMSLSATGPQYTLIHFPAPQPGGEALAAVEAGRLEGGVPARWPLHPGYMHSFGATASHFVLVEQPLSVSVPAMVRGQLSGEPLAASLRWFAEHPTLIHLVSRSTGRRTHVFEAEAFFFLHVINCFERPSLAAEDSPVAEPGEVVVDICCYKDPAMISCMYIDALEDAQRNPDYARLFRGRPLRFVLPLDESGVRVHPRALCDLGCETPRLNPRHVSRPYRYFYAISADVDADNPGTLIKVDTWTGGCSTWGEPGVYPSEPIFVARPDAQDEDDGVLLCALVWGDEDQRAGMLAVDATTMLELGRAEFTTPSQVPKCLHGWFAPSVV</sequence>
<keyword evidence="7" id="KW-1185">Reference proteome</keyword>
<dbReference type="PANTHER" id="PTHR10543:SF24">
    <property type="entry name" value="CAROTENOID ISOMEROOXYGENASE"/>
    <property type="match status" value="1"/>
</dbReference>
<protein>
    <submittedName>
        <fullName evidence="8">Carotenoid isomerooxygenase</fullName>
    </submittedName>
</protein>
<evidence type="ECO:0000256" key="5">
    <source>
        <dbReference type="PIRSR" id="PIRSR604294-1"/>
    </source>
</evidence>
<evidence type="ECO:0000256" key="6">
    <source>
        <dbReference type="SAM" id="MobiDB-lite"/>
    </source>
</evidence>
<dbReference type="GO" id="GO:0046872">
    <property type="term" value="F:metal ion binding"/>
    <property type="evidence" value="ECO:0007669"/>
    <property type="project" value="UniProtKB-KW"/>
</dbReference>
<dbReference type="Pfam" id="PF03055">
    <property type="entry name" value="RPE65"/>
    <property type="match status" value="1"/>
</dbReference>
<evidence type="ECO:0000313" key="8">
    <source>
        <dbReference type="RefSeq" id="XP_034239214.1"/>
    </source>
</evidence>
<dbReference type="GO" id="GO:0042574">
    <property type="term" value="P:retinal metabolic process"/>
    <property type="evidence" value="ECO:0007669"/>
    <property type="project" value="TreeGrafter"/>
</dbReference>
<keyword evidence="4 5" id="KW-0408">Iron</keyword>
<dbReference type="CTD" id="41678"/>
<feature type="binding site" evidence="5">
    <location>
        <position position="754"/>
    </location>
    <ligand>
        <name>Fe cation</name>
        <dbReference type="ChEBI" id="CHEBI:24875"/>
        <note>catalytic</note>
    </ligand>
</feature>
<evidence type="ECO:0000256" key="4">
    <source>
        <dbReference type="ARBA" id="ARBA00023004"/>
    </source>
</evidence>
<evidence type="ECO:0000256" key="1">
    <source>
        <dbReference type="ARBA" id="ARBA00006787"/>
    </source>
</evidence>
<dbReference type="GeneID" id="117644107"/>
<dbReference type="GO" id="GO:0003834">
    <property type="term" value="F:beta-carotene 15,15'-dioxygenase activity"/>
    <property type="evidence" value="ECO:0007669"/>
    <property type="project" value="TreeGrafter"/>
</dbReference>
<dbReference type="Proteomes" id="UP000515158">
    <property type="component" value="Unplaced"/>
</dbReference>
<evidence type="ECO:0000256" key="3">
    <source>
        <dbReference type="ARBA" id="ARBA00023002"/>
    </source>
</evidence>
<feature type="binding site" evidence="5">
    <location>
        <position position="424"/>
    </location>
    <ligand>
        <name>Fe cation</name>
        <dbReference type="ChEBI" id="CHEBI:24875"/>
        <note>catalytic</note>
    </ligand>
</feature>
<dbReference type="OrthoDB" id="1069523at2759"/>
<gene>
    <name evidence="8" type="primary">LOC117644107</name>
</gene>
<dbReference type="RefSeq" id="XP_034239214.1">
    <property type="nucleotide sequence ID" value="XM_034383323.1"/>
</dbReference>
<comment type="similarity">
    <text evidence="1">Belongs to the carotenoid oxygenase family.</text>
</comment>
<reference evidence="8" key="1">
    <citation type="submission" date="2025-08" db="UniProtKB">
        <authorList>
            <consortium name="RefSeq"/>
        </authorList>
    </citation>
    <scope>IDENTIFICATION</scope>
    <source>
        <tissue evidence="8">Total insect</tissue>
    </source>
</reference>
<accession>A0A6P8ZLP5</accession>
<dbReference type="InParanoid" id="A0A6P8ZLP5"/>
<evidence type="ECO:0000313" key="7">
    <source>
        <dbReference type="Proteomes" id="UP000515158"/>
    </source>
</evidence>
<evidence type="ECO:0000256" key="2">
    <source>
        <dbReference type="ARBA" id="ARBA00022723"/>
    </source>
</evidence>
<keyword evidence="2 5" id="KW-0479">Metal-binding</keyword>
<organism evidence="8">
    <name type="scientific">Thrips palmi</name>
    <name type="common">Melon thrips</name>
    <dbReference type="NCBI Taxonomy" id="161013"/>
    <lineage>
        <taxon>Eukaryota</taxon>
        <taxon>Metazoa</taxon>
        <taxon>Ecdysozoa</taxon>
        <taxon>Arthropoda</taxon>
        <taxon>Hexapoda</taxon>
        <taxon>Insecta</taxon>
        <taxon>Pterygota</taxon>
        <taxon>Neoptera</taxon>
        <taxon>Paraneoptera</taxon>
        <taxon>Thysanoptera</taxon>
        <taxon>Terebrantia</taxon>
        <taxon>Thripoidea</taxon>
        <taxon>Thripidae</taxon>
        <taxon>Thrips</taxon>
    </lineage>
</organism>
<comment type="cofactor">
    <cofactor evidence="5">
        <name>Fe(2+)</name>
        <dbReference type="ChEBI" id="CHEBI:29033"/>
    </cofactor>
    <text evidence="5">Binds 1 Fe(2+) ion per subunit.</text>
</comment>
<dbReference type="PANTHER" id="PTHR10543">
    <property type="entry name" value="BETA-CAROTENE DIOXYGENASE"/>
    <property type="match status" value="1"/>
</dbReference>
<keyword evidence="3" id="KW-0560">Oxidoreductase</keyword>
<feature type="binding site" evidence="5">
    <location>
        <position position="486"/>
    </location>
    <ligand>
        <name>Fe cation</name>
        <dbReference type="ChEBI" id="CHEBI:24875"/>
        <note>catalytic</note>
    </ligand>
</feature>
<dbReference type="GO" id="GO:0010436">
    <property type="term" value="F:carotenoid dioxygenase activity"/>
    <property type="evidence" value="ECO:0007669"/>
    <property type="project" value="TreeGrafter"/>
</dbReference>
<name>A0A6P8ZLP5_THRPL</name>